<feature type="domain" description="G-protein coupled receptors family 2 profile 2" evidence="10">
    <location>
        <begin position="682"/>
        <end position="918"/>
    </location>
</feature>
<dbReference type="PROSITE" id="PS50261">
    <property type="entry name" value="G_PROTEIN_RECEP_F2_4"/>
    <property type="match status" value="1"/>
</dbReference>
<evidence type="ECO:0000313" key="11">
    <source>
        <dbReference type="EMBL" id="EDQ88767.1"/>
    </source>
</evidence>
<evidence type="ECO:0000256" key="6">
    <source>
        <dbReference type="SAM" id="MobiDB-lite"/>
    </source>
</evidence>
<feature type="transmembrane region" description="Helical" evidence="7">
    <location>
        <begin position="791"/>
        <end position="809"/>
    </location>
</feature>
<dbReference type="InterPro" id="IPR000832">
    <property type="entry name" value="GPCR_2_secretin-like"/>
</dbReference>
<dbReference type="InterPro" id="IPR016187">
    <property type="entry name" value="CTDL_fold"/>
</dbReference>
<feature type="region of interest" description="Disordered" evidence="6">
    <location>
        <begin position="939"/>
        <end position="983"/>
    </location>
</feature>
<gene>
    <name evidence="11" type="ORF">MONBRDRAFT_37365</name>
</gene>
<dbReference type="InterPro" id="IPR017981">
    <property type="entry name" value="GPCR_2-like_7TM"/>
</dbReference>
<dbReference type="GO" id="GO:0004930">
    <property type="term" value="F:G protein-coupled receptor activity"/>
    <property type="evidence" value="ECO:0007669"/>
    <property type="project" value="InterPro"/>
</dbReference>
<dbReference type="GO" id="GO:0007166">
    <property type="term" value="P:cell surface receptor signaling pathway"/>
    <property type="evidence" value="ECO:0007669"/>
    <property type="project" value="InterPro"/>
</dbReference>
<dbReference type="Gene3D" id="1.20.1070.10">
    <property type="entry name" value="Rhodopsin 7-helix transmembrane proteins"/>
    <property type="match status" value="1"/>
</dbReference>
<evidence type="ECO:0000256" key="8">
    <source>
        <dbReference type="SAM" id="SignalP"/>
    </source>
</evidence>
<dbReference type="Proteomes" id="UP000001357">
    <property type="component" value="Unassembled WGS sequence"/>
</dbReference>
<evidence type="ECO:0000256" key="1">
    <source>
        <dbReference type="ARBA" id="ARBA00004141"/>
    </source>
</evidence>
<keyword evidence="12" id="KW-1185">Reference proteome</keyword>
<dbReference type="PANTHER" id="PTHR47767">
    <property type="entry name" value="ADHESION G PROTEIN-COUPLED RECEPTOR G7"/>
    <property type="match status" value="1"/>
</dbReference>
<evidence type="ECO:0000259" key="10">
    <source>
        <dbReference type="PROSITE" id="PS50261"/>
    </source>
</evidence>
<keyword evidence="3 7" id="KW-1133">Transmembrane helix</keyword>
<feature type="transmembrane region" description="Helical" evidence="7">
    <location>
        <begin position="718"/>
        <end position="739"/>
    </location>
</feature>
<keyword evidence="2 7" id="KW-0812">Transmembrane</keyword>
<sequence>MGLQPRLPGRLAALALLLGLLLAVARAADFPTNCTNVPRRPEPLSTFSHHTIDRPLTSRLEPPAPTGIFSGDTALLPSTNAQLPDAGWEQARDTCEGLGAILATLDDAADLELVSNLLAPLGLTSTNLWLARTAMLAALVCWVTFFSRPPAAPRSPFSVVHQVCPSTRDPTLLFPNPDQSSRQAAPSTSLGLITINALHGFWHRLLAANLIRDILASLTCDEGCPDDADCILGTCVCRAPFFESDGQGGCRARCGSNDLLSLLLQVPCGNHRVGNQSLSCAGTDLVRDTAACLLEPVERILDLALEVIPLNDWLEAAEALAFPLLETLTESELNALAQIWDLPIVSAVGLDDAAVAVLRVTANLLNQTMLAASESVFQPFLLPLDLPLKSLIYIIEHTLNSLSKLLLGEYLWIEYGNGYILTQFAQTSMWNTSTSWQVLYPELDGVVRADVVLPFEAFQLAHQAYLLTLPNGTEAPAAGEGTDEGDGHGEAAATWIPTATIIYFEDARMFPLLPTLANFSMSNHSITTNSTTGTNNTINGTSPTANATSEPAVDYSALELVRSPILSITLMDLPADSDLSASPVKMHFTGFNSSDFFPICAWWDAGRWNTSGCTTIVLSDHDIDCVCTHLTSFAVLTGAPTTGASRGGGRGGSTEDKMAEEIGASGGADSTTALSAAEARAMGVLSLVLVSLSMLGAIAALAVIVFGWHAARPYHHNLVLLSLVLLGVYVLFFVVALAAPSDDTNCTAVAWLLHFAVVLLMFASTCQAYQFRQDFVVVFANTQRTAIMRRFGLALALALVVCGLSAAVAPRDYGSDQACFLSPGGLAIWFLWGPCALALLINIVIFLAVLQSIARESRDVSRSKAIWVAMGAFPIALSLGWLLAVWLILYPSLTAEVAFIVVNCPQGLLLFFVFVFRDDRLWKQARHQLVRWWTDSEHSSSLPYTEKPPSSTGSTRVSRASTPTLHTDEQGPLSRRSSVSSSGSRFVLTRPHFKKGPMMSMISEARLYELDDSDEEHQEVRVCQAYDV</sequence>
<evidence type="ECO:0000256" key="4">
    <source>
        <dbReference type="ARBA" id="ARBA00023136"/>
    </source>
</evidence>
<dbReference type="SUPFAM" id="SSF56436">
    <property type="entry name" value="C-type lectin-like"/>
    <property type="match status" value="1"/>
</dbReference>
<dbReference type="Pfam" id="PF00002">
    <property type="entry name" value="7tm_2"/>
    <property type="match status" value="1"/>
</dbReference>
<dbReference type="AlphaFoldDB" id="A9V191"/>
<feature type="compositionally biased region" description="Polar residues" evidence="6">
    <location>
        <begin position="939"/>
        <end position="965"/>
    </location>
</feature>
<evidence type="ECO:0008006" key="13">
    <source>
        <dbReference type="Google" id="ProtNLM"/>
    </source>
</evidence>
<dbReference type="STRING" id="81824.A9V191"/>
<comment type="subcellular location">
    <subcellularLocation>
        <location evidence="1">Membrane</location>
        <topology evidence="1">Multi-pass membrane protein</topology>
    </subcellularLocation>
</comment>
<dbReference type="Gene3D" id="2.60.220.50">
    <property type="match status" value="1"/>
</dbReference>
<feature type="transmembrane region" description="Helical" evidence="7">
    <location>
        <begin position="829"/>
        <end position="853"/>
    </location>
</feature>
<evidence type="ECO:0000313" key="12">
    <source>
        <dbReference type="Proteomes" id="UP000001357"/>
    </source>
</evidence>
<reference evidence="11 12" key="1">
    <citation type="journal article" date="2008" name="Nature">
        <title>The genome of the choanoflagellate Monosiga brevicollis and the origin of metazoans.</title>
        <authorList>
            <consortium name="JGI Sequencing"/>
            <person name="King N."/>
            <person name="Westbrook M.J."/>
            <person name="Young S.L."/>
            <person name="Kuo A."/>
            <person name="Abedin M."/>
            <person name="Chapman J."/>
            <person name="Fairclough S."/>
            <person name="Hellsten U."/>
            <person name="Isogai Y."/>
            <person name="Letunic I."/>
            <person name="Marr M."/>
            <person name="Pincus D."/>
            <person name="Putnam N."/>
            <person name="Rokas A."/>
            <person name="Wright K.J."/>
            <person name="Zuzow R."/>
            <person name="Dirks W."/>
            <person name="Good M."/>
            <person name="Goodstein D."/>
            <person name="Lemons D."/>
            <person name="Li W."/>
            <person name="Lyons J.B."/>
            <person name="Morris A."/>
            <person name="Nichols S."/>
            <person name="Richter D.J."/>
            <person name="Salamov A."/>
            <person name="Bork P."/>
            <person name="Lim W.A."/>
            <person name="Manning G."/>
            <person name="Miller W.T."/>
            <person name="McGinnis W."/>
            <person name="Shapiro H."/>
            <person name="Tjian R."/>
            <person name="Grigoriev I.V."/>
            <person name="Rokhsar D."/>
        </authorList>
    </citation>
    <scope>NUCLEOTIDE SEQUENCE [LARGE SCALE GENOMIC DNA]</scope>
    <source>
        <strain evidence="12">MX1 / ATCC 50154</strain>
    </source>
</reference>
<dbReference type="InterPro" id="IPR053066">
    <property type="entry name" value="ADGR_G7"/>
</dbReference>
<dbReference type="InParanoid" id="A9V191"/>
<dbReference type="CDD" id="cd00037">
    <property type="entry name" value="CLECT"/>
    <property type="match status" value="1"/>
</dbReference>
<dbReference type="PROSITE" id="PS50221">
    <property type="entry name" value="GAIN_B"/>
    <property type="match status" value="1"/>
</dbReference>
<feature type="signal peptide" evidence="8">
    <location>
        <begin position="1"/>
        <end position="27"/>
    </location>
</feature>
<accession>A9V191</accession>
<dbReference type="PANTHER" id="PTHR47767:SF2">
    <property type="entry name" value="GPS DOMAIN-CONTAINING PROTEIN"/>
    <property type="match status" value="1"/>
</dbReference>
<evidence type="ECO:0000256" key="2">
    <source>
        <dbReference type="ARBA" id="ARBA00022692"/>
    </source>
</evidence>
<evidence type="ECO:0000256" key="7">
    <source>
        <dbReference type="SAM" id="Phobius"/>
    </source>
</evidence>
<dbReference type="GO" id="GO:0005886">
    <property type="term" value="C:plasma membrane"/>
    <property type="evidence" value="ECO:0000318"/>
    <property type="project" value="GO_Central"/>
</dbReference>
<feature type="transmembrane region" description="Helical" evidence="7">
    <location>
        <begin position="865"/>
        <end position="889"/>
    </location>
</feature>
<keyword evidence="5" id="KW-1015">Disulfide bond</keyword>
<dbReference type="Pfam" id="PF01825">
    <property type="entry name" value="GPS"/>
    <property type="match status" value="1"/>
</dbReference>
<name>A9V191_MONBE</name>
<dbReference type="eggNOG" id="KOG4193">
    <property type="taxonomic scope" value="Eukaryota"/>
</dbReference>
<dbReference type="InterPro" id="IPR000203">
    <property type="entry name" value="GPS"/>
</dbReference>
<keyword evidence="8" id="KW-0732">Signal</keyword>
<feature type="transmembrane region" description="Helical" evidence="7">
    <location>
        <begin position="895"/>
        <end position="916"/>
    </location>
</feature>
<evidence type="ECO:0000256" key="5">
    <source>
        <dbReference type="ARBA" id="ARBA00023157"/>
    </source>
</evidence>
<feature type="compositionally biased region" description="Low complexity" evidence="6">
    <location>
        <begin position="974"/>
        <end position="983"/>
    </location>
</feature>
<protein>
    <recommendedName>
        <fullName evidence="13">GPS domain-containing protein</fullName>
    </recommendedName>
</protein>
<dbReference type="SMART" id="SM00303">
    <property type="entry name" value="GPS"/>
    <property type="match status" value="1"/>
</dbReference>
<feature type="domain" description="GAIN-B" evidence="9">
    <location>
        <begin position="508"/>
        <end position="643"/>
    </location>
</feature>
<feature type="transmembrane region" description="Helical" evidence="7">
    <location>
        <begin position="681"/>
        <end position="706"/>
    </location>
</feature>
<feature type="transmembrane region" description="Helical" evidence="7">
    <location>
        <begin position="751"/>
        <end position="771"/>
    </location>
</feature>
<evidence type="ECO:0000259" key="9">
    <source>
        <dbReference type="PROSITE" id="PS50221"/>
    </source>
</evidence>
<dbReference type="InterPro" id="IPR057244">
    <property type="entry name" value="GAIN_B"/>
</dbReference>
<organism evidence="11 12">
    <name type="scientific">Monosiga brevicollis</name>
    <name type="common">Choanoflagellate</name>
    <dbReference type="NCBI Taxonomy" id="81824"/>
    <lineage>
        <taxon>Eukaryota</taxon>
        <taxon>Choanoflagellata</taxon>
        <taxon>Craspedida</taxon>
        <taxon>Salpingoecidae</taxon>
        <taxon>Monosiga</taxon>
    </lineage>
</organism>
<dbReference type="RefSeq" id="XP_001746380.1">
    <property type="nucleotide sequence ID" value="XM_001746328.1"/>
</dbReference>
<dbReference type="GeneID" id="5891598"/>
<evidence type="ECO:0000256" key="3">
    <source>
        <dbReference type="ARBA" id="ARBA00022989"/>
    </source>
</evidence>
<proteinExistence type="predicted"/>
<keyword evidence="4 7" id="KW-0472">Membrane</keyword>
<feature type="chain" id="PRO_5002745161" description="GPS domain-containing protein" evidence="8">
    <location>
        <begin position="28"/>
        <end position="1028"/>
    </location>
</feature>
<dbReference type="KEGG" id="mbr:MONBRDRAFT_37365"/>
<dbReference type="InterPro" id="IPR046338">
    <property type="entry name" value="GAIN_dom_sf"/>
</dbReference>
<dbReference type="EMBL" id="CH991553">
    <property type="protein sequence ID" value="EDQ88767.1"/>
    <property type="molecule type" value="Genomic_DNA"/>
</dbReference>